<keyword evidence="8" id="KW-1185">Reference proteome</keyword>
<dbReference type="GO" id="GO:0042626">
    <property type="term" value="F:ATPase-coupled transmembrane transporter activity"/>
    <property type="evidence" value="ECO:0007669"/>
    <property type="project" value="TreeGrafter"/>
</dbReference>
<evidence type="ECO:0000313" key="7">
    <source>
        <dbReference type="Ensembl" id="ENSMMMP00000005782.1"/>
    </source>
</evidence>
<evidence type="ECO:0000256" key="2">
    <source>
        <dbReference type="ARBA" id="ARBA00022448"/>
    </source>
</evidence>
<organism evidence="7 8">
    <name type="scientific">Marmota marmota marmota</name>
    <name type="common">Alpine marmot</name>
    <dbReference type="NCBI Taxonomy" id="9994"/>
    <lineage>
        <taxon>Eukaryota</taxon>
        <taxon>Metazoa</taxon>
        <taxon>Chordata</taxon>
        <taxon>Craniata</taxon>
        <taxon>Vertebrata</taxon>
        <taxon>Euteleostomi</taxon>
        <taxon>Mammalia</taxon>
        <taxon>Eutheria</taxon>
        <taxon>Euarchontoglires</taxon>
        <taxon>Glires</taxon>
        <taxon>Rodentia</taxon>
        <taxon>Sciuromorpha</taxon>
        <taxon>Sciuridae</taxon>
        <taxon>Xerinae</taxon>
        <taxon>Marmotini</taxon>
        <taxon>Marmota</taxon>
    </lineage>
</organism>
<dbReference type="GO" id="GO:0005886">
    <property type="term" value="C:plasma membrane"/>
    <property type="evidence" value="ECO:0007669"/>
    <property type="project" value="UniProtKB-SubCell"/>
</dbReference>
<dbReference type="GO" id="GO:0015562">
    <property type="term" value="F:efflux transmembrane transporter activity"/>
    <property type="evidence" value="ECO:0007669"/>
    <property type="project" value="TreeGrafter"/>
</dbReference>
<keyword evidence="4" id="KW-0812">Transmembrane</keyword>
<dbReference type="AlphaFoldDB" id="A0A8C5YXV1"/>
<dbReference type="SUPFAM" id="SSF52540">
    <property type="entry name" value="P-loop containing nucleoside triphosphate hydrolases"/>
    <property type="match status" value="1"/>
</dbReference>
<evidence type="ECO:0000313" key="8">
    <source>
        <dbReference type="Proteomes" id="UP000694407"/>
    </source>
</evidence>
<comment type="subcellular location">
    <subcellularLocation>
        <location evidence="1">Cell membrane</location>
        <topology evidence="1">Multi-pass membrane protein</topology>
    </subcellularLocation>
</comment>
<keyword evidence="2" id="KW-0813">Transport</keyword>
<evidence type="ECO:0000256" key="1">
    <source>
        <dbReference type="ARBA" id="ARBA00004651"/>
    </source>
</evidence>
<sequence length="157" mass="17211">MASSDDQICIPMLQRNTDELPGMTSSALRTSTEEAVLSFHDICYRVKVKHGFLPGQSKEELEILSDINGIMKPGLNAIMGPTGGGKSSLLDILAARKDPCGLSGEVLINGVHQPANFRCNSGYVVRVSISEFDFYVSSFSMWERTLDCHFVCSQMNT</sequence>
<evidence type="ECO:0000256" key="4">
    <source>
        <dbReference type="ARBA" id="ARBA00022692"/>
    </source>
</evidence>
<dbReference type="InterPro" id="IPR050352">
    <property type="entry name" value="ABCG_transporters"/>
</dbReference>
<dbReference type="GO" id="GO:0032217">
    <property type="term" value="F:riboflavin transmembrane transporter activity"/>
    <property type="evidence" value="ECO:0007669"/>
    <property type="project" value="TreeGrafter"/>
</dbReference>
<name>A0A8C5YXV1_MARMA</name>
<reference evidence="7" key="2">
    <citation type="submission" date="2025-09" db="UniProtKB">
        <authorList>
            <consortium name="Ensembl"/>
        </authorList>
    </citation>
    <scope>IDENTIFICATION</scope>
</reference>
<evidence type="ECO:0000256" key="3">
    <source>
        <dbReference type="ARBA" id="ARBA00022475"/>
    </source>
</evidence>
<dbReference type="PANTHER" id="PTHR48041:SF92">
    <property type="entry name" value="BROAD SUBSTRATE SPECIFICITY ATP-BINDING CASSETTE TRANSPORTER ABCG2"/>
    <property type="match status" value="1"/>
</dbReference>
<dbReference type="PANTHER" id="PTHR48041">
    <property type="entry name" value="ABC TRANSPORTER G FAMILY MEMBER 28"/>
    <property type="match status" value="1"/>
</dbReference>
<dbReference type="InterPro" id="IPR027417">
    <property type="entry name" value="P-loop_NTPase"/>
</dbReference>
<keyword evidence="5" id="KW-1133">Transmembrane helix</keyword>
<protein>
    <submittedName>
        <fullName evidence="7">Uncharacterized protein</fullName>
    </submittedName>
</protein>
<keyword evidence="3" id="KW-1003">Cell membrane</keyword>
<dbReference type="Proteomes" id="UP000694407">
    <property type="component" value="Unplaced"/>
</dbReference>
<accession>A0A8C5YXV1</accession>
<proteinExistence type="predicted"/>
<evidence type="ECO:0000256" key="6">
    <source>
        <dbReference type="ARBA" id="ARBA00023136"/>
    </source>
</evidence>
<evidence type="ECO:0000256" key="5">
    <source>
        <dbReference type="ARBA" id="ARBA00022989"/>
    </source>
</evidence>
<reference evidence="7" key="1">
    <citation type="submission" date="2025-08" db="UniProtKB">
        <authorList>
            <consortium name="Ensembl"/>
        </authorList>
    </citation>
    <scope>IDENTIFICATION</scope>
</reference>
<dbReference type="GeneTree" id="ENSGT00940000160729"/>
<dbReference type="Gene3D" id="3.40.50.300">
    <property type="entry name" value="P-loop containing nucleotide triphosphate hydrolases"/>
    <property type="match status" value="1"/>
</dbReference>
<dbReference type="Ensembl" id="ENSMMMT00000006577.1">
    <property type="protein sequence ID" value="ENSMMMP00000005782.1"/>
    <property type="gene ID" value="ENSMMMG00000005212.1"/>
</dbReference>
<keyword evidence="6" id="KW-0472">Membrane</keyword>